<gene>
    <name evidence="3" type="ORF">FHP25_33945</name>
</gene>
<evidence type="ECO:0000256" key="1">
    <source>
        <dbReference type="SAM" id="MobiDB-lite"/>
    </source>
</evidence>
<evidence type="ECO:0000256" key="2">
    <source>
        <dbReference type="SAM" id="SignalP"/>
    </source>
</evidence>
<dbReference type="EMBL" id="VDUZ01000057">
    <property type="protein sequence ID" value="TXL70540.1"/>
    <property type="molecule type" value="Genomic_DNA"/>
</dbReference>
<sequence>MSRKLLAALIIGTLGAGLSTQAMAGDWNNKAAWSAKGGGDRDGRSDWRHRGWEQGNHNGWRDRNHDGRVDWRDRPGVRDFNHDGRVDWRDRRILSRNDRNHDGRLDWRDRRSWWW</sequence>
<feature type="region of interest" description="Disordered" evidence="1">
    <location>
        <begin position="31"/>
        <end position="83"/>
    </location>
</feature>
<protein>
    <recommendedName>
        <fullName evidence="5">EF-hand domain-containing protein</fullName>
    </recommendedName>
</protein>
<evidence type="ECO:0008006" key="5">
    <source>
        <dbReference type="Google" id="ProtNLM"/>
    </source>
</evidence>
<reference evidence="3 4" key="1">
    <citation type="submission" date="2019-06" db="EMBL/GenBank/DDBJ databases">
        <title>New taxonomy in bacterial strain CC-CFT640, isolated from vineyard.</title>
        <authorList>
            <person name="Lin S.-Y."/>
            <person name="Tsai C.-F."/>
            <person name="Young C.-C."/>
        </authorList>
    </citation>
    <scope>NUCLEOTIDE SEQUENCE [LARGE SCALE GENOMIC DNA]</scope>
    <source>
        <strain evidence="3 4">CC-CFT640</strain>
    </source>
</reference>
<keyword evidence="2" id="KW-0732">Signal</keyword>
<evidence type="ECO:0000313" key="4">
    <source>
        <dbReference type="Proteomes" id="UP000321638"/>
    </source>
</evidence>
<name>A0A5C8P9W1_9HYPH</name>
<accession>A0A5C8P9W1</accession>
<organism evidence="3 4">
    <name type="scientific">Vineibacter terrae</name>
    <dbReference type="NCBI Taxonomy" id="2586908"/>
    <lineage>
        <taxon>Bacteria</taxon>
        <taxon>Pseudomonadati</taxon>
        <taxon>Pseudomonadota</taxon>
        <taxon>Alphaproteobacteria</taxon>
        <taxon>Hyphomicrobiales</taxon>
        <taxon>Vineibacter</taxon>
    </lineage>
</organism>
<dbReference type="Proteomes" id="UP000321638">
    <property type="component" value="Unassembled WGS sequence"/>
</dbReference>
<feature type="compositionally biased region" description="Basic and acidic residues" evidence="1">
    <location>
        <begin position="38"/>
        <end position="52"/>
    </location>
</feature>
<keyword evidence="4" id="KW-1185">Reference proteome</keyword>
<proteinExistence type="predicted"/>
<dbReference type="RefSeq" id="WP_147851453.1">
    <property type="nucleotide sequence ID" value="NZ_VDUZ01000057.1"/>
</dbReference>
<comment type="caution">
    <text evidence="3">The sequence shown here is derived from an EMBL/GenBank/DDBJ whole genome shotgun (WGS) entry which is preliminary data.</text>
</comment>
<feature type="chain" id="PRO_5022752782" description="EF-hand domain-containing protein" evidence="2">
    <location>
        <begin position="25"/>
        <end position="115"/>
    </location>
</feature>
<dbReference type="OrthoDB" id="10018830at2"/>
<feature type="signal peptide" evidence="2">
    <location>
        <begin position="1"/>
        <end position="24"/>
    </location>
</feature>
<feature type="compositionally biased region" description="Basic and acidic residues" evidence="1">
    <location>
        <begin position="59"/>
        <end position="83"/>
    </location>
</feature>
<dbReference type="AlphaFoldDB" id="A0A5C8P9W1"/>
<evidence type="ECO:0000313" key="3">
    <source>
        <dbReference type="EMBL" id="TXL70540.1"/>
    </source>
</evidence>